<sequence>MTPDDSTPLDTTADPHAISYQSLPPVLAGEQPPQPLLLLPEHAGVSRLSLQYLSGAAALTLLFFASASVTVAYLSDTRPVSAASQTASAAASAGESNFPDVSLTAQSAYVLDLTTNRVLYSKNPEVQLPLASLIKVPLVLAVLEALRPDQNITILPHTTPDGAAVRLPAGLQFSTQELINFTLVASSNEGADILAQAAEDATRIKYPQATPDRAVLWRMNEIAKNLGLTHMFFLNTSGLDLSSTQAGAYGSARDVAVLFGHAASTAPEVFGQTSRDAIKIKASTGETVTAVNTDEALPAIPGTVMGKTGYTTLAGGNLAVVFEAGPAHPIVAVVLHSTQSGRFEDIKRLVEATVASIGSDH</sequence>
<gene>
    <name evidence="2" type="ORF">A3D71_01465</name>
</gene>
<dbReference type="PANTHER" id="PTHR35333:SF4">
    <property type="entry name" value="SLR0121 PROTEIN"/>
    <property type="match status" value="1"/>
</dbReference>
<dbReference type="GO" id="GO:0006508">
    <property type="term" value="P:proteolysis"/>
    <property type="evidence" value="ECO:0007669"/>
    <property type="project" value="InterPro"/>
</dbReference>
<dbReference type="GO" id="GO:0030655">
    <property type="term" value="P:beta-lactam antibiotic catabolic process"/>
    <property type="evidence" value="ECO:0007669"/>
    <property type="project" value="InterPro"/>
</dbReference>
<dbReference type="PANTHER" id="PTHR35333">
    <property type="entry name" value="BETA-LACTAMASE"/>
    <property type="match status" value="1"/>
</dbReference>
<dbReference type="GO" id="GO:0046677">
    <property type="term" value="P:response to antibiotic"/>
    <property type="evidence" value="ECO:0007669"/>
    <property type="project" value="InterPro"/>
</dbReference>
<dbReference type="EMBL" id="MFLK01000018">
    <property type="protein sequence ID" value="OGG66167.1"/>
    <property type="molecule type" value="Genomic_DNA"/>
</dbReference>
<dbReference type="Pfam" id="PF00768">
    <property type="entry name" value="Peptidase_S11"/>
    <property type="match status" value="1"/>
</dbReference>
<dbReference type="AlphaFoldDB" id="A0A1F6DXU5"/>
<dbReference type="SUPFAM" id="SSF56601">
    <property type="entry name" value="beta-lactamase/transpeptidase-like"/>
    <property type="match status" value="1"/>
</dbReference>
<name>A0A1F6DXU5_9BACT</name>
<dbReference type="InterPro" id="IPR001967">
    <property type="entry name" value="Peptidase_S11_N"/>
</dbReference>
<feature type="domain" description="Peptidase S11 D-alanyl-D-alanine carboxypeptidase A N-terminal" evidence="1">
    <location>
        <begin position="102"/>
        <end position="336"/>
    </location>
</feature>
<accession>A0A1F6DXU5</accession>
<dbReference type="GO" id="GO:0009002">
    <property type="term" value="F:serine-type D-Ala-D-Ala carboxypeptidase activity"/>
    <property type="evidence" value="ECO:0007669"/>
    <property type="project" value="InterPro"/>
</dbReference>
<evidence type="ECO:0000259" key="1">
    <source>
        <dbReference type="Pfam" id="PF00768"/>
    </source>
</evidence>
<comment type="caution">
    <text evidence="2">The sequence shown here is derived from an EMBL/GenBank/DDBJ whole genome shotgun (WGS) entry which is preliminary data.</text>
</comment>
<dbReference type="InterPro" id="IPR000871">
    <property type="entry name" value="Beta-lactam_class-A"/>
</dbReference>
<organism evidence="2 3">
    <name type="scientific">Candidatus Kaiserbacteria bacterium RIFCSPHIGHO2_02_FULL_55_20</name>
    <dbReference type="NCBI Taxonomy" id="1798497"/>
    <lineage>
        <taxon>Bacteria</taxon>
        <taxon>Candidatus Kaiseribacteriota</taxon>
    </lineage>
</organism>
<evidence type="ECO:0000313" key="3">
    <source>
        <dbReference type="Proteomes" id="UP000177652"/>
    </source>
</evidence>
<proteinExistence type="predicted"/>
<dbReference type="Gene3D" id="3.40.710.10">
    <property type="entry name" value="DD-peptidase/beta-lactamase superfamily"/>
    <property type="match status" value="1"/>
</dbReference>
<dbReference type="GO" id="GO:0008800">
    <property type="term" value="F:beta-lactamase activity"/>
    <property type="evidence" value="ECO:0007669"/>
    <property type="project" value="InterPro"/>
</dbReference>
<dbReference type="Proteomes" id="UP000177652">
    <property type="component" value="Unassembled WGS sequence"/>
</dbReference>
<evidence type="ECO:0000313" key="2">
    <source>
        <dbReference type="EMBL" id="OGG66167.1"/>
    </source>
</evidence>
<reference evidence="2 3" key="1">
    <citation type="journal article" date="2016" name="Nat. Commun.">
        <title>Thousands of microbial genomes shed light on interconnected biogeochemical processes in an aquifer system.</title>
        <authorList>
            <person name="Anantharaman K."/>
            <person name="Brown C.T."/>
            <person name="Hug L.A."/>
            <person name="Sharon I."/>
            <person name="Castelle C.J."/>
            <person name="Probst A.J."/>
            <person name="Thomas B.C."/>
            <person name="Singh A."/>
            <person name="Wilkins M.J."/>
            <person name="Karaoz U."/>
            <person name="Brodie E.L."/>
            <person name="Williams K.H."/>
            <person name="Hubbard S.S."/>
            <person name="Banfield J.F."/>
        </authorList>
    </citation>
    <scope>NUCLEOTIDE SEQUENCE [LARGE SCALE GENOMIC DNA]</scope>
</reference>
<dbReference type="InterPro" id="IPR012338">
    <property type="entry name" value="Beta-lactam/transpept-like"/>
</dbReference>
<protein>
    <recommendedName>
        <fullName evidence="1">Peptidase S11 D-alanyl-D-alanine carboxypeptidase A N-terminal domain-containing protein</fullName>
    </recommendedName>
</protein>
<dbReference type="STRING" id="1798497.A3D71_01465"/>